<dbReference type="OrthoDB" id="267364at2"/>
<evidence type="ECO:0000256" key="2">
    <source>
        <dbReference type="ARBA" id="ARBA00006591"/>
    </source>
</evidence>
<dbReference type="NCBIfam" id="NF003421">
    <property type="entry name" value="PRK04860.1"/>
    <property type="match status" value="1"/>
</dbReference>
<evidence type="ECO:0000256" key="1">
    <source>
        <dbReference type="ARBA" id="ARBA00004496"/>
    </source>
</evidence>
<dbReference type="GO" id="GO:0008270">
    <property type="term" value="F:zinc ion binding"/>
    <property type="evidence" value="ECO:0007669"/>
    <property type="project" value="UniProtKB-UniRule"/>
</dbReference>
<dbReference type="SMART" id="SM00731">
    <property type="entry name" value="SprT"/>
    <property type="match status" value="1"/>
</dbReference>
<dbReference type="Pfam" id="PF10263">
    <property type="entry name" value="SprT-like"/>
    <property type="match status" value="1"/>
</dbReference>
<keyword evidence="10" id="KW-1185">Reference proteome</keyword>
<feature type="domain" description="SprT-like" evidence="8">
    <location>
        <begin position="39"/>
        <end position="188"/>
    </location>
</feature>
<reference evidence="9" key="1">
    <citation type="submission" date="2008-01" db="EMBL/GenBank/DDBJ databases">
        <title>Complete sequence of Shewanella halifaxensis HAW-EB4.</title>
        <authorList>
            <consortium name="US DOE Joint Genome Institute"/>
            <person name="Copeland A."/>
            <person name="Lucas S."/>
            <person name="Lapidus A."/>
            <person name="Glavina del Rio T."/>
            <person name="Dalin E."/>
            <person name="Tice H."/>
            <person name="Bruce D."/>
            <person name="Goodwin L."/>
            <person name="Pitluck S."/>
            <person name="Sims D."/>
            <person name="Brettin T."/>
            <person name="Detter J.C."/>
            <person name="Han C."/>
            <person name="Kuske C.R."/>
            <person name="Schmutz J."/>
            <person name="Larimer F."/>
            <person name="Land M."/>
            <person name="Hauser L."/>
            <person name="Kyrpides N."/>
            <person name="Kim E."/>
            <person name="Zhao J.-S."/>
            <person name="Richardson P."/>
        </authorList>
    </citation>
    <scope>NUCLEOTIDE SEQUENCE [LARGE SCALE GENOMIC DNA]</scope>
    <source>
        <strain evidence="9">HAW-EB4</strain>
    </source>
</reference>
<protein>
    <recommendedName>
        <fullName evidence="3 7">Protein SprT</fullName>
    </recommendedName>
</protein>
<dbReference type="eggNOG" id="COG3091">
    <property type="taxonomic scope" value="Bacteria"/>
</dbReference>
<dbReference type="PANTHER" id="PTHR38773:SF1">
    <property type="entry name" value="PROTEIN SPRT"/>
    <property type="match status" value="1"/>
</dbReference>
<dbReference type="InterPro" id="IPR035240">
    <property type="entry name" value="SprT_Zn_ribbon"/>
</dbReference>
<feature type="active site" evidence="7">
    <location>
        <position position="102"/>
    </location>
</feature>
<dbReference type="STRING" id="458817.Shal_0703"/>
<dbReference type="HAMAP" id="MF_00746">
    <property type="entry name" value="SprT"/>
    <property type="match status" value="1"/>
</dbReference>
<dbReference type="KEGG" id="shl:Shal_0703"/>
<feature type="binding site" evidence="7">
    <location>
        <position position="101"/>
    </location>
    <ligand>
        <name>Zn(2+)</name>
        <dbReference type="ChEBI" id="CHEBI:29105"/>
    </ligand>
</feature>
<evidence type="ECO:0000256" key="3">
    <source>
        <dbReference type="ARBA" id="ARBA00020082"/>
    </source>
</evidence>
<feature type="binding site" evidence="7">
    <location>
        <position position="105"/>
    </location>
    <ligand>
        <name>Zn(2+)</name>
        <dbReference type="ChEBI" id="CHEBI:29105"/>
    </ligand>
</feature>
<keyword evidence="5 7" id="KW-0479">Metal-binding</keyword>
<evidence type="ECO:0000313" key="10">
    <source>
        <dbReference type="Proteomes" id="UP000001317"/>
    </source>
</evidence>
<comment type="similarity">
    <text evidence="2 7">Belongs to the SprT family.</text>
</comment>
<evidence type="ECO:0000256" key="7">
    <source>
        <dbReference type="HAMAP-Rule" id="MF_00746"/>
    </source>
</evidence>
<organism evidence="9 10">
    <name type="scientific">Shewanella halifaxensis (strain HAW-EB4)</name>
    <dbReference type="NCBI Taxonomy" id="458817"/>
    <lineage>
        <taxon>Bacteria</taxon>
        <taxon>Pseudomonadati</taxon>
        <taxon>Pseudomonadota</taxon>
        <taxon>Gammaproteobacteria</taxon>
        <taxon>Alteromonadales</taxon>
        <taxon>Shewanellaceae</taxon>
        <taxon>Shewanella</taxon>
    </lineage>
</organism>
<dbReference type="EMBL" id="CP000931">
    <property type="protein sequence ID" value="ABZ75278.1"/>
    <property type="molecule type" value="Genomic_DNA"/>
</dbReference>
<evidence type="ECO:0000256" key="5">
    <source>
        <dbReference type="ARBA" id="ARBA00022723"/>
    </source>
</evidence>
<evidence type="ECO:0000259" key="8">
    <source>
        <dbReference type="SMART" id="SM00731"/>
    </source>
</evidence>
<keyword evidence="4 7" id="KW-0963">Cytoplasm</keyword>
<dbReference type="GO" id="GO:0006950">
    <property type="term" value="P:response to stress"/>
    <property type="evidence" value="ECO:0007669"/>
    <property type="project" value="UniProtKB-ARBA"/>
</dbReference>
<evidence type="ECO:0000256" key="4">
    <source>
        <dbReference type="ARBA" id="ARBA00022490"/>
    </source>
</evidence>
<accession>B0TSV3</accession>
<dbReference type="AlphaFoldDB" id="B0TSV3"/>
<comment type="cofactor">
    <cofactor evidence="7">
        <name>Zn(2+)</name>
        <dbReference type="ChEBI" id="CHEBI:29105"/>
    </cofactor>
    <text evidence="7">Binds 1 zinc ion.</text>
</comment>
<dbReference type="HOGENOM" id="CLU_113336_0_1_6"/>
<dbReference type="GO" id="GO:0005737">
    <property type="term" value="C:cytoplasm"/>
    <property type="evidence" value="ECO:0007669"/>
    <property type="project" value="UniProtKB-SubCell"/>
</dbReference>
<gene>
    <name evidence="7" type="primary">sprT</name>
    <name evidence="9" type="ordered locus">Shal_0703</name>
</gene>
<dbReference type="Proteomes" id="UP000001317">
    <property type="component" value="Chromosome"/>
</dbReference>
<evidence type="ECO:0000313" key="9">
    <source>
        <dbReference type="EMBL" id="ABZ75278.1"/>
    </source>
</evidence>
<dbReference type="InterPro" id="IPR023483">
    <property type="entry name" value="Uncharacterised_SprT"/>
</dbReference>
<evidence type="ECO:0000256" key="6">
    <source>
        <dbReference type="ARBA" id="ARBA00022833"/>
    </source>
</evidence>
<keyword evidence="6 7" id="KW-0862">Zinc</keyword>
<dbReference type="PANTHER" id="PTHR38773">
    <property type="entry name" value="PROTEIN SPRT"/>
    <property type="match status" value="1"/>
</dbReference>
<dbReference type="Pfam" id="PF17283">
    <property type="entry name" value="Zn_ribbon_SprT"/>
    <property type="match status" value="1"/>
</dbReference>
<proteinExistence type="inferred from homology"/>
<dbReference type="InterPro" id="IPR006640">
    <property type="entry name" value="SprT-like_domain"/>
</dbReference>
<sequence>MFKSLNLFRSLPGIKSSLPTLKSHPVVTFSDPLQQQLAQQVEHCYQIAESKLGKRFPRPEISFALRGKSAGTAHLQLNKLRFNPKLLNDNQQAFLDDVVPHEISHLLAYQLYGRIKPHGLEWQHLMQHIYARVPRTTHSFDTRSVEGKTFEYHCQCGPVDLSIRRHNKVIRGETQYRCRRCRQQLTSEPVSLSK</sequence>
<dbReference type="RefSeq" id="WP_012275832.1">
    <property type="nucleotide sequence ID" value="NC_010334.1"/>
</dbReference>
<name>B0TSV3_SHEHH</name>
<comment type="subcellular location">
    <subcellularLocation>
        <location evidence="1 7">Cytoplasm</location>
    </subcellularLocation>
</comment>